<dbReference type="PANTHER" id="PTHR40060:SF1">
    <property type="entry name" value="UPF0316 PROTEIN YEBE"/>
    <property type="match status" value="1"/>
</dbReference>
<evidence type="ECO:0000313" key="10">
    <source>
        <dbReference type="Proteomes" id="UP000076021"/>
    </source>
</evidence>
<gene>
    <name evidence="9" type="ORF">ATY39_11165</name>
</gene>
<dbReference type="InterPro" id="IPR022930">
    <property type="entry name" value="UPF0316"/>
</dbReference>
<dbReference type="Proteomes" id="UP000076021">
    <property type="component" value="Chromosome"/>
</dbReference>
<feature type="domain" description="DUF2179" evidence="7">
    <location>
        <begin position="107"/>
        <end position="155"/>
    </location>
</feature>
<feature type="domain" description="DUF5698" evidence="8">
    <location>
        <begin position="17"/>
        <end position="73"/>
    </location>
</feature>
<dbReference type="HAMAP" id="MF_01515">
    <property type="entry name" value="UPF0316"/>
    <property type="match status" value="1"/>
</dbReference>
<proteinExistence type="inferred from homology"/>
<dbReference type="EMBL" id="CP014806">
    <property type="protein sequence ID" value="AMX01084.1"/>
    <property type="molecule type" value="Genomic_DNA"/>
</dbReference>
<dbReference type="InterPro" id="IPR044035">
    <property type="entry name" value="DUF5698"/>
</dbReference>
<protein>
    <recommendedName>
        <fullName evidence="6">UPF0316 protein ATY39_11165</fullName>
    </recommendedName>
</protein>
<dbReference type="InterPro" id="IPR019264">
    <property type="entry name" value="DUF2179"/>
</dbReference>
<dbReference type="OrthoDB" id="48231at2"/>
<dbReference type="CDD" id="cd16381">
    <property type="entry name" value="YitT_C_like_1"/>
    <property type="match status" value="1"/>
</dbReference>
<comment type="subcellular location">
    <subcellularLocation>
        <location evidence="1 6">Cell membrane</location>
        <topology evidence="1 6">Multi-pass membrane protein</topology>
    </subcellularLocation>
</comment>
<dbReference type="AlphaFoldDB" id="A0A143HH76"/>
<dbReference type="NCBIfam" id="NF003194">
    <property type="entry name" value="PRK04164.1-5"/>
    <property type="match status" value="1"/>
</dbReference>
<evidence type="ECO:0000256" key="6">
    <source>
        <dbReference type="HAMAP-Rule" id="MF_01515"/>
    </source>
</evidence>
<sequence>MLLLIIIINIVYMTLVTLRMILVIKGYRIVASLMSVAEVFIYLMGLKIVLDNLDRPLNILAYCVGWGLGVYSGGLIESKLALGYMIFDVIVDREQQGLVSKLRDEGFGVTAWIGNGKDGERLCLKVIAKRKEERYFRDCITKIAPSAFVVSYEPSILNGGFFLKRKHLFL</sequence>
<keyword evidence="3 6" id="KW-0812">Transmembrane</keyword>
<evidence type="ECO:0000256" key="4">
    <source>
        <dbReference type="ARBA" id="ARBA00022989"/>
    </source>
</evidence>
<dbReference type="RefSeq" id="WP_066791931.1">
    <property type="nucleotide sequence ID" value="NZ_CP014806.1"/>
</dbReference>
<name>A0A143HH76_9BACL</name>
<comment type="similarity">
    <text evidence="6">Belongs to the UPF0316 family.</text>
</comment>
<reference evidence="10" key="2">
    <citation type="submission" date="2016-03" db="EMBL/GenBank/DDBJ databases">
        <authorList>
            <person name="Ploux O."/>
        </authorList>
    </citation>
    <scope>NUCLEOTIDE SEQUENCE [LARGE SCALE GENOMIC DNA]</scope>
    <source>
        <strain evidence="10">PP9</strain>
    </source>
</reference>
<evidence type="ECO:0000256" key="1">
    <source>
        <dbReference type="ARBA" id="ARBA00004651"/>
    </source>
</evidence>
<evidence type="ECO:0000256" key="3">
    <source>
        <dbReference type="ARBA" id="ARBA00022692"/>
    </source>
</evidence>
<keyword evidence="4 6" id="KW-1133">Transmembrane helix</keyword>
<keyword evidence="5 6" id="KW-0472">Membrane</keyword>
<accession>A0A143HH76</accession>
<reference evidence="9 10" key="1">
    <citation type="journal article" date="2016" name="Genome Announc.">
        <title>Whole-Genome Sequence of Rummeliibacillus stabekisii Strain PP9 Isolated from Antarctic Soil.</title>
        <authorList>
            <person name="da Mota F.F."/>
            <person name="Vollu R.E."/>
            <person name="Jurelevicius D."/>
            <person name="Seldin L."/>
        </authorList>
    </citation>
    <scope>NUCLEOTIDE SEQUENCE [LARGE SCALE GENOMIC DNA]</scope>
    <source>
        <strain evidence="9 10">PP9</strain>
    </source>
</reference>
<evidence type="ECO:0000313" key="9">
    <source>
        <dbReference type="EMBL" id="AMX01084.1"/>
    </source>
</evidence>
<dbReference type="GO" id="GO:0005886">
    <property type="term" value="C:plasma membrane"/>
    <property type="evidence" value="ECO:0007669"/>
    <property type="project" value="UniProtKB-SubCell"/>
</dbReference>
<evidence type="ECO:0000256" key="2">
    <source>
        <dbReference type="ARBA" id="ARBA00022475"/>
    </source>
</evidence>
<evidence type="ECO:0000259" key="7">
    <source>
        <dbReference type="Pfam" id="PF10035"/>
    </source>
</evidence>
<dbReference type="Pfam" id="PF10035">
    <property type="entry name" value="DUF2179"/>
    <property type="match status" value="1"/>
</dbReference>
<keyword evidence="10" id="KW-1185">Reference proteome</keyword>
<organism evidence="9 10">
    <name type="scientific">Rummeliibacillus stabekisii</name>
    <dbReference type="NCBI Taxonomy" id="241244"/>
    <lineage>
        <taxon>Bacteria</taxon>
        <taxon>Bacillati</taxon>
        <taxon>Bacillota</taxon>
        <taxon>Bacilli</taxon>
        <taxon>Bacillales</taxon>
        <taxon>Caryophanaceae</taxon>
        <taxon>Rummeliibacillus</taxon>
    </lineage>
</organism>
<evidence type="ECO:0000259" key="8">
    <source>
        <dbReference type="Pfam" id="PF18955"/>
    </source>
</evidence>
<keyword evidence="2 6" id="KW-1003">Cell membrane</keyword>
<feature type="transmembrane region" description="Helical" evidence="6">
    <location>
        <begin position="6"/>
        <end position="22"/>
    </location>
</feature>
<dbReference type="KEGG" id="rst:ATY39_11165"/>
<dbReference type="STRING" id="241244.ATY39_11165"/>
<dbReference type="PANTHER" id="PTHR40060">
    <property type="entry name" value="UPF0316 PROTEIN YEBE"/>
    <property type="match status" value="1"/>
</dbReference>
<feature type="transmembrane region" description="Helical" evidence="6">
    <location>
        <begin position="56"/>
        <end position="76"/>
    </location>
</feature>
<evidence type="ECO:0000256" key="5">
    <source>
        <dbReference type="ARBA" id="ARBA00023136"/>
    </source>
</evidence>
<feature type="transmembrane region" description="Helical" evidence="6">
    <location>
        <begin position="29"/>
        <end position="50"/>
    </location>
</feature>
<dbReference type="Pfam" id="PF18955">
    <property type="entry name" value="DUF5698"/>
    <property type="match status" value="1"/>
</dbReference>